<sequence>MRISFSAYLELRLFREFCNGANIWVFAAMKELEIRMAIATKIHWEYALQKLKLITYISTNN</sequence>
<reference evidence="1 2" key="1">
    <citation type="journal article" date="2020" name="ISME J.">
        <title>Comparative genomics reveals insights into cyanobacterial evolution and habitat adaptation.</title>
        <authorList>
            <person name="Chen M.Y."/>
            <person name="Teng W.K."/>
            <person name="Zhao L."/>
            <person name="Hu C.X."/>
            <person name="Zhou Y.K."/>
            <person name="Han B.P."/>
            <person name="Song L.R."/>
            <person name="Shu W.S."/>
        </authorList>
    </citation>
    <scope>NUCLEOTIDE SEQUENCE [LARGE SCALE GENOMIC DNA]</scope>
    <source>
        <strain evidence="1 2">FACHB-318</strain>
    </source>
</reference>
<name>A0ABR7ZI02_ANACY</name>
<proteinExistence type="predicted"/>
<dbReference type="Proteomes" id="UP000638897">
    <property type="component" value="Unassembled WGS sequence"/>
</dbReference>
<evidence type="ECO:0000313" key="1">
    <source>
        <dbReference type="EMBL" id="MBD2172098.1"/>
    </source>
</evidence>
<gene>
    <name evidence="1" type="ORF">H6F81_12730</name>
</gene>
<protein>
    <recommendedName>
        <fullName evidence="3">Transposase</fullName>
    </recommendedName>
</protein>
<comment type="caution">
    <text evidence="1">The sequence shown here is derived from an EMBL/GenBank/DDBJ whole genome shotgun (WGS) entry which is preliminary data.</text>
</comment>
<keyword evidence="2" id="KW-1185">Reference proteome</keyword>
<dbReference type="EMBL" id="JACJQC010000009">
    <property type="protein sequence ID" value="MBD2172098.1"/>
    <property type="molecule type" value="Genomic_DNA"/>
</dbReference>
<dbReference type="RefSeq" id="WP_010994624.1">
    <property type="nucleotide sequence ID" value="NZ_JACJQC010000009.1"/>
</dbReference>
<evidence type="ECO:0008006" key="3">
    <source>
        <dbReference type="Google" id="ProtNLM"/>
    </source>
</evidence>
<organism evidence="1 2">
    <name type="scientific">Anabaena cylindrica FACHB-318</name>
    <dbReference type="NCBI Taxonomy" id="2692880"/>
    <lineage>
        <taxon>Bacteria</taxon>
        <taxon>Bacillati</taxon>
        <taxon>Cyanobacteriota</taxon>
        <taxon>Cyanophyceae</taxon>
        <taxon>Nostocales</taxon>
        <taxon>Nostocaceae</taxon>
        <taxon>Anabaena</taxon>
    </lineage>
</organism>
<evidence type="ECO:0000313" key="2">
    <source>
        <dbReference type="Proteomes" id="UP000638897"/>
    </source>
</evidence>
<accession>A0ABR7ZI02</accession>